<dbReference type="EMBL" id="CP114370">
    <property type="protein sequence ID" value="WBP83883.1"/>
    <property type="molecule type" value="Genomic_DNA"/>
</dbReference>
<dbReference type="Proteomes" id="UP001213039">
    <property type="component" value="Chromosome"/>
</dbReference>
<gene>
    <name evidence="1" type="primary">pepF</name>
    <name evidence="1" type="ORF">Me_995_000509</name>
</gene>
<name>A0ACD4PIK2_9BACT</name>
<proteinExistence type="predicted"/>
<sequence length="613" mass="72047">MDIKQYKNHKDVPSQYKWDLNDILKGKSIQDWINDYQNVMKQRIQIKDSKFNSIEEYLVDIKLSEEQELIGNKIDNYISNNQNTDLVNAEFIKLNKDFELIAHNLSTEFGSETNRFFANIEKMKLWKEDPRLKLYKRDIGDLIASWEHKLDDKVENYLLETSIGNPDPHTIFSILSNSELDFGYVTLKNGKKIKLNKVNRTKLLKSEDESVRKQAYKNFWDGYIKHKDSFAELLYQHFNQIVTTAKVRKYDSAVHMLTFDDKVTDEILQKLFNKVASSKSIIKKYVDNYKKFYNMRFGSKMQEWDSSRELVKVKSTYSVEEMNDLVREALKPFGEEYSNQINKALTENWVDYMSTKTKRGGAYSIGGTYGIDKKYILMNFDGSLRSVETLAHELGHSMHSYYSDKHNDINNASYPIFLAEIASIFNELMLFDYLLKNSNNNKLKFNILDSIISGFNGTVLKQVMWSNYEYDLYKAIQDGSANSSYDSISKLYFENAKKYTLKNDIKYSVKDTIQAIYVPHYYYGFYVYKYAIGQLVAIYFFKQYKKHGKEALDNYIKNFLSAGGNDYPIEILKKVGVDLENDNFYDEGFKYLDDLIKEWIKLGKQIFKDKKQK</sequence>
<evidence type="ECO:0000313" key="2">
    <source>
        <dbReference type="Proteomes" id="UP001213039"/>
    </source>
</evidence>
<accession>A0ACD4PIK2</accession>
<evidence type="ECO:0000313" key="1">
    <source>
        <dbReference type="EMBL" id="WBP83883.1"/>
    </source>
</evidence>
<reference evidence="1" key="1">
    <citation type="submission" date="2022-12" db="EMBL/GenBank/DDBJ databases">
        <authorList>
            <consortium name="Asia Pacific Centre for Animal Health"/>
            <person name="Klose S.M."/>
            <person name="Legione A.R."/>
            <person name="Monotti I."/>
            <person name="Bushell R."/>
            <person name="Marenda M.S."/>
            <person name="Sugiyama T."/>
            <person name="Browning G.F."/>
            <person name="Vaz P.K."/>
        </authorList>
    </citation>
    <scope>NUCLEOTIDE SEQUENCE</scope>
    <source>
        <strain evidence="1">Felid995</strain>
    </source>
</reference>
<organism evidence="1 2">
    <name type="scientific">Mycoplasmopsis edwardii</name>
    <dbReference type="NCBI Taxonomy" id="53558"/>
    <lineage>
        <taxon>Bacteria</taxon>
        <taxon>Bacillati</taxon>
        <taxon>Mycoplasmatota</taxon>
        <taxon>Mycoplasmoidales</taxon>
        <taxon>Metamycoplasmataceae</taxon>
        <taxon>Mycoplasmopsis</taxon>
    </lineage>
</organism>
<protein>
    <submittedName>
        <fullName evidence="1">Oligoendopeptidase F</fullName>
    </submittedName>
</protein>
<keyword evidence="2" id="KW-1185">Reference proteome</keyword>